<dbReference type="InterPro" id="IPR012337">
    <property type="entry name" value="RNaseH-like_sf"/>
</dbReference>
<dbReference type="Proteomes" id="UP001443914">
    <property type="component" value="Unassembled WGS sequence"/>
</dbReference>
<dbReference type="InterPro" id="IPR052035">
    <property type="entry name" value="ZnF_BED_domain_contain"/>
</dbReference>
<dbReference type="SUPFAM" id="SSF140996">
    <property type="entry name" value="Hermes dimerisation domain"/>
    <property type="match status" value="1"/>
</dbReference>
<accession>A0AAW1IHF0</accession>
<evidence type="ECO:0008006" key="3">
    <source>
        <dbReference type="Google" id="ProtNLM"/>
    </source>
</evidence>
<sequence>MDPKGLNQPPDIPEMPIPVVDLDDIPEDDDVDNGVAVGRRGRKRTSDCWDYFDKPVLHKGKQMARCKSCKIWYTAASGSGTSHLNDHWRQRCTKRHCNLEVGQQTLQFKSGGNGETKTASVTASKIIKQDVARAKLLKMIIVHEYPLSVVDHVCFRDFVQYLNPDFKIISRNTLRADIMKTYTSEKLGLKKFLEDCSSRVSITTDMWTTSNQKKSYMAVMTHFIDDEWKLRSRILRFAYVPCPHTKEVLAKVLLDTLFEYGLETKISSVVVDNCTTNDAMMEILGRKFDSTSLILGGDFLHMRCSAHILNLIVKDGLEVIDGATKVIRDNIAFWLATPKRIEAFNDSARALKVPSTKSLSLDCKTRWNSTYLMLQSAFPYKDVFSRAKKYNTTVKIALPEPKHWEMAAKICEKLELFFKATTLFSGKNYPTSNLFFSEVCDIKLALVNGWILILGKSERWLRKWTRNLINIGLPLMVC</sequence>
<protein>
    <recommendedName>
        <fullName evidence="3">BED-type domain-containing protein</fullName>
    </recommendedName>
</protein>
<gene>
    <name evidence="1" type="ORF">RND81_09G063400</name>
</gene>
<dbReference type="SMART" id="SM00614">
    <property type="entry name" value="ZnF_BED"/>
    <property type="match status" value="1"/>
</dbReference>
<dbReference type="EMBL" id="JBDFQZ010000009">
    <property type="protein sequence ID" value="KAK9689502.1"/>
    <property type="molecule type" value="Genomic_DNA"/>
</dbReference>
<reference evidence="1" key="1">
    <citation type="submission" date="2024-03" db="EMBL/GenBank/DDBJ databases">
        <title>WGS assembly of Saponaria officinalis var. Norfolk2.</title>
        <authorList>
            <person name="Jenkins J."/>
            <person name="Shu S."/>
            <person name="Grimwood J."/>
            <person name="Barry K."/>
            <person name="Goodstein D."/>
            <person name="Schmutz J."/>
            <person name="Leebens-Mack J."/>
            <person name="Osbourn A."/>
        </authorList>
    </citation>
    <scope>NUCLEOTIDE SEQUENCE [LARGE SCALE GENOMIC DNA]</scope>
    <source>
        <strain evidence="1">JIC</strain>
    </source>
</reference>
<comment type="caution">
    <text evidence="1">The sequence shown here is derived from an EMBL/GenBank/DDBJ whole genome shotgun (WGS) entry which is preliminary data.</text>
</comment>
<dbReference type="SUPFAM" id="SSF53098">
    <property type="entry name" value="Ribonuclease H-like"/>
    <property type="match status" value="1"/>
</dbReference>
<name>A0AAW1IHF0_SAPOF</name>
<evidence type="ECO:0000313" key="2">
    <source>
        <dbReference type="Proteomes" id="UP001443914"/>
    </source>
</evidence>
<evidence type="ECO:0000313" key="1">
    <source>
        <dbReference type="EMBL" id="KAK9689502.1"/>
    </source>
</evidence>
<keyword evidence="2" id="KW-1185">Reference proteome</keyword>
<dbReference type="PANTHER" id="PTHR46481">
    <property type="entry name" value="ZINC FINGER BED DOMAIN-CONTAINING PROTEIN 4"/>
    <property type="match status" value="1"/>
</dbReference>
<dbReference type="AlphaFoldDB" id="A0AAW1IHF0"/>
<dbReference type="PANTHER" id="PTHR46481:SF11">
    <property type="entry name" value="ZINC FINGER BED DOMAIN-CONTAINING PROTEIN RICESLEEPER 2-LIKE"/>
    <property type="match status" value="1"/>
</dbReference>
<proteinExistence type="predicted"/>
<organism evidence="1 2">
    <name type="scientific">Saponaria officinalis</name>
    <name type="common">Common soapwort</name>
    <name type="synonym">Lychnis saponaria</name>
    <dbReference type="NCBI Taxonomy" id="3572"/>
    <lineage>
        <taxon>Eukaryota</taxon>
        <taxon>Viridiplantae</taxon>
        <taxon>Streptophyta</taxon>
        <taxon>Embryophyta</taxon>
        <taxon>Tracheophyta</taxon>
        <taxon>Spermatophyta</taxon>
        <taxon>Magnoliopsida</taxon>
        <taxon>eudicotyledons</taxon>
        <taxon>Gunneridae</taxon>
        <taxon>Pentapetalae</taxon>
        <taxon>Caryophyllales</taxon>
        <taxon>Caryophyllaceae</taxon>
        <taxon>Caryophylleae</taxon>
        <taxon>Saponaria</taxon>
    </lineage>
</organism>